<sequence>MVNSKSSKFDRPIWSEDTTVGNPSSRPMFPYQFGVGRRPDGGDCRELRVTIFGSVELQFRCCVLVGSSSNADVDSRRWCISAYPAVVSDHLLVYERMGKAAMLKALEEAEVGSSGAVVPPTKVAKKRRASTLAEKEARRQKKKKGASTSGARPAPTIEEEGTDEGNRPERVPALNVLEDSLVVSQSGTVITRFLCQIAPDLDIGRLGGASDSEAVGLFAANFASAMARRGKVIKRLTRTHRARNGTHQSFDEAIGHHSELVTKLEELEALRAQEKGAAEAKKEALEAQLSAEKAARAVVEEAFTTERMALEEVGHLRSKAATAWVLGKEEFLKSSEFDDLCTKKSLAYFTLGFEGCVAQFRANGYSEEEHPASFLDVKKALHEMSDDEDEEGDEEDEDDADITPPSPPKK</sequence>
<evidence type="ECO:0000313" key="3">
    <source>
        <dbReference type="EMBL" id="KZV56941.1"/>
    </source>
</evidence>
<keyword evidence="1" id="KW-0175">Coiled coil</keyword>
<protein>
    <submittedName>
        <fullName evidence="3">Uncharacterized protein</fullName>
    </submittedName>
</protein>
<feature type="region of interest" description="Disordered" evidence="2">
    <location>
        <begin position="376"/>
        <end position="410"/>
    </location>
</feature>
<feature type="coiled-coil region" evidence="1">
    <location>
        <begin position="264"/>
        <end position="302"/>
    </location>
</feature>
<organism evidence="3 4">
    <name type="scientific">Dorcoceras hygrometricum</name>
    <dbReference type="NCBI Taxonomy" id="472368"/>
    <lineage>
        <taxon>Eukaryota</taxon>
        <taxon>Viridiplantae</taxon>
        <taxon>Streptophyta</taxon>
        <taxon>Embryophyta</taxon>
        <taxon>Tracheophyta</taxon>
        <taxon>Spermatophyta</taxon>
        <taxon>Magnoliopsida</taxon>
        <taxon>eudicotyledons</taxon>
        <taxon>Gunneridae</taxon>
        <taxon>Pentapetalae</taxon>
        <taxon>asterids</taxon>
        <taxon>lamiids</taxon>
        <taxon>Lamiales</taxon>
        <taxon>Gesneriaceae</taxon>
        <taxon>Didymocarpoideae</taxon>
        <taxon>Trichosporeae</taxon>
        <taxon>Loxocarpinae</taxon>
        <taxon>Dorcoceras</taxon>
    </lineage>
</organism>
<dbReference type="Proteomes" id="UP000250235">
    <property type="component" value="Unassembled WGS sequence"/>
</dbReference>
<evidence type="ECO:0000256" key="2">
    <source>
        <dbReference type="SAM" id="MobiDB-lite"/>
    </source>
</evidence>
<name>A0A2Z7DAZ3_9LAMI</name>
<keyword evidence="4" id="KW-1185">Reference proteome</keyword>
<accession>A0A2Z7DAZ3</accession>
<evidence type="ECO:0000313" key="4">
    <source>
        <dbReference type="Proteomes" id="UP000250235"/>
    </source>
</evidence>
<feature type="compositionally biased region" description="Acidic residues" evidence="2">
    <location>
        <begin position="385"/>
        <end position="401"/>
    </location>
</feature>
<reference evidence="3 4" key="1">
    <citation type="journal article" date="2015" name="Proc. Natl. Acad. Sci. U.S.A.">
        <title>The resurrection genome of Boea hygrometrica: A blueprint for survival of dehydration.</title>
        <authorList>
            <person name="Xiao L."/>
            <person name="Yang G."/>
            <person name="Zhang L."/>
            <person name="Yang X."/>
            <person name="Zhao S."/>
            <person name="Ji Z."/>
            <person name="Zhou Q."/>
            <person name="Hu M."/>
            <person name="Wang Y."/>
            <person name="Chen M."/>
            <person name="Xu Y."/>
            <person name="Jin H."/>
            <person name="Xiao X."/>
            <person name="Hu G."/>
            <person name="Bao F."/>
            <person name="Hu Y."/>
            <person name="Wan P."/>
            <person name="Li L."/>
            <person name="Deng X."/>
            <person name="Kuang T."/>
            <person name="Xiang C."/>
            <person name="Zhu J.K."/>
            <person name="Oliver M.J."/>
            <person name="He Y."/>
        </authorList>
    </citation>
    <scope>NUCLEOTIDE SEQUENCE [LARGE SCALE GENOMIC DNA]</scope>
    <source>
        <strain evidence="4">cv. XS01</strain>
    </source>
</reference>
<evidence type="ECO:0000256" key="1">
    <source>
        <dbReference type="SAM" id="Coils"/>
    </source>
</evidence>
<feature type="region of interest" description="Disordered" evidence="2">
    <location>
        <begin position="1"/>
        <end position="21"/>
    </location>
</feature>
<feature type="region of interest" description="Disordered" evidence="2">
    <location>
        <begin position="119"/>
        <end position="169"/>
    </location>
</feature>
<dbReference type="AlphaFoldDB" id="A0A2Z7DAZ3"/>
<dbReference type="EMBL" id="KQ987744">
    <property type="protein sequence ID" value="KZV56941.1"/>
    <property type="molecule type" value="Genomic_DNA"/>
</dbReference>
<gene>
    <name evidence="3" type="ORF">F511_16886</name>
</gene>
<proteinExistence type="predicted"/>